<sequence length="133" mass="14693">MLKVAVASTDGIHINEHFGRASEFMIYEVDEEGKYSLIENRKNNPHCPGDRHVTHVADTIADQLSDVQVILVSQIGPGAARTLSQKNIRSFALSESIDKALTVIGKKQKLLEKPTQFTVCTNNKLCGCDQDCH</sequence>
<dbReference type="InterPro" id="IPR003731">
    <property type="entry name" value="Di-Nase_FeMo-co_biosynth"/>
</dbReference>
<reference evidence="2 3" key="1">
    <citation type="journal article" date="2011" name="Stand. Genomic Sci.">
        <title>Complete genome sequence of Syntrophobotulus glycolicus type strain (FlGlyR).</title>
        <authorList>
            <person name="Han C."/>
            <person name="Mwirichia R."/>
            <person name="Chertkov O."/>
            <person name="Held B."/>
            <person name="Lapidus A."/>
            <person name="Nolan M."/>
            <person name="Lucas S."/>
            <person name="Hammon N."/>
            <person name="Deshpande S."/>
            <person name="Cheng J.F."/>
            <person name="Tapia R."/>
            <person name="Goodwin L."/>
            <person name="Pitluck S."/>
            <person name="Huntemann M."/>
            <person name="Liolios K."/>
            <person name="Ivanova N."/>
            <person name="Pagani I."/>
            <person name="Mavromatis K."/>
            <person name="Ovchinikova G."/>
            <person name="Pati A."/>
            <person name="Chen A."/>
            <person name="Palaniappan K."/>
            <person name="Land M."/>
            <person name="Hauser L."/>
            <person name="Brambilla E.M."/>
            <person name="Rohde M."/>
            <person name="Spring S."/>
            <person name="Sikorski J."/>
            <person name="Goker M."/>
            <person name="Woyke T."/>
            <person name="Bristow J."/>
            <person name="Eisen J.A."/>
            <person name="Markowitz V."/>
            <person name="Hugenholtz P."/>
            <person name="Kyrpides N.C."/>
            <person name="Klenk H.P."/>
            <person name="Detter J.C."/>
        </authorList>
    </citation>
    <scope>NUCLEOTIDE SEQUENCE [LARGE SCALE GENOMIC DNA]</scope>
    <source>
        <strain evidence="3">DSM 8271 / FlGlyR</strain>
    </source>
</reference>
<gene>
    <name evidence="2" type="ordered locus">Sgly_2769</name>
</gene>
<dbReference type="InterPro" id="IPR036105">
    <property type="entry name" value="DiNase_FeMo-co_biosyn_sf"/>
</dbReference>
<dbReference type="STRING" id="645991.Sgly_2769"/>
<dbReference type="PANTHER" id="PTHR33937">
    <property type="entry name" value="IRON-MOLYBDENUM PROTEIN-RELATED-RELATED"/>
    <property type="match status" value="1"/>
</dbReference>
<feature type="domain" description="Dinitrogenase iron-molybdenum cofactor biosynthesis" evidence="1">
    <location>
        <begin position="11"/>
        <end position="102"/>
    </location>
</feature>
<name>F0SXX9_SYNGF</name>
<keyword evidence="3" id="KW-1185">Reference proteome</keyword>
<dbReference type="AlphaFoldDB" id="F0SXX9"/>
<dbReference type="Gene3D" id="3.30.420.130">
    <property type="entry name" value="Dinitrogenase iron-molybdenum cofactor biosynthesis domain"/>
    <property type="match status" value="1"/>
</dbReference>
<evidence type="ECO:0000313" key="2">
    <source>
        <dbReference type="EMBL" id="ADY57040.1"/>
    </source>
</evidence>
<accession>F0SXX9</accession>
<organism evidence="2 3">
    <name type="scientific">Syntrophobotulus glycolicus (strain DSM 8271 / FlGlyR)</name>
    <dbReference type="NCBI Taxonomy" id="645991"/>
    <lineage>
        <taxon>Bacteria</taxon>
        <taxon>Bacillati</taxon>
        <taxon>Bacillota</taxon>
        <taxon>Clostridia</taxon>
        <taxon>Eubacteriales</taxon>
        <taxon>Desulfitobacteriaceae</taxon>
        <taxon>Syntrophobotulus</taxon>
    </lineage>
</organism>
<reference evidence="3" key="2">
    <citation type="submission" date="2011-02" db="EMBL/GenBank/DDBJ databases">
        <title>The complete genome of Syntrophobotulus glycolicus DSM 8271.</title>
        <authorList>
            <person name="Lucas S."/>
            <person name="Copeland A."/>
            <person name="Lapidus A."/>
            <person name="Bruce D."/>
            <person name="Goodwin L."/>
            <person name="Pitluck S."/>
            <person name="Kyrpides N."/>
            <person name="Mavromatis K."/>
            <person name="Pagani I."/>
            <person name="Ivanova N."/>
            <person name="Mikhailova N."/>
            <person name="Chertkov O."/>
            <person name="Held B."/>
            <person name="Detter J.C."/>
            <person name="Tapia R."/>
            <person name="Han C."/>
            <person name="Land M."/>
            <person name="Hauser L."/>
            <person name="Markowitz V."/>
            <person name="Cheng J.-F."/>
            <person name="Hugenholtz P."/>
            <person name="Woyke T."/>
            <person name="Wu D."/>
            <person name="Spring S."/>
            <person name="Schroeder M."/>
            <person name="Brambilla E."/>
            <person name="Klenk H.-P."/>
            <person name="Eisen J.A."/>
        </authorList>
    </citation>
    <scope>NUCLEOTIDE SEQUENCE [LARGE SCALE GENOMIC DNA]</scope>
    <source>
        <strain evidence="3">DSM 8271 / FlGlyR</strain>
    </source>
</reference>
<dbReference type="InterPro" id="IPR051840">
    <property type="entry name" value="NifX/NifY_domain"/>
</dbReference>
<dbReference type="EMBL" id="CP002547">
    <property type="protein sequence ID" value="ADY57040.1"/>
    <property type="molecule type" value="Genomic_DNA"/>
</dbReference>
<dbReference type="Pfam" id="PF02579">
    <property type="entry name" value="Nitro_FeMo-Co"/>
    <property type="match status" value="1"/>
</dbReference>
<dbReference type="CDD" id="cd00562">
    <property type="entry name" value="NifX_NifB"/>
    <property type="match status" value="1"/>
</dbReference>
<dbReference type="SUPFAM" id="SSF53146">
    <property type="entry name" value="Nitrogenase accessory factor-like"/>
    <property type="match status" value="1"/>
</dbReference>
<dbReference type="Proteomes" id="UP000007488">
    <property type="component" value="Chromosome"/>
</dbReference>
<evidence type="ECO:0000259" key="1">
    <source>
        <dbReference type="Pfam" id="PF02579"/>
    </source>
</evidence>
<proteinExistence type="predicted"/>
<dbReference type="PANTHER" id="PTHR33937:SF1">
    <property type="entry name" value="IRON-MOLIBDENUM COFACTOR PROCESSING PROTEIN"/>
    <property type="match status" value="1"/>
</dbReference>
<dbReference type="eggNOG" id="COG1433">
    <property type="taxonomic scope" value="Bacteria"/>
</dbReference>
<evidence type="ECO:0000313" key="3">
    <source>
        <dbReference type="Proteomes" id="UP000007488"/>
    </source>
</evidence>
<dbReference type="RefSeq" id="WP_013625860.1">
    <property type="nucleotide sequence ID" value="NC_015172.1"/>
</dbReference>
<dbReference type="KEGG" id="sgy:Sgly_2769"/>
<protein>
    <submittedName>
        <fullName evidence="2">Dinitrogenase iron-molybdenum cofactor biosynthesis protein</fullName>
    </submittedName>
</protein>
<dbReference type="OrthoDB" id="280278at2"/>
<dbReference type="HOGENOM" id="CLU_104194_3_2_9"/>